<evidence type="ECO:0000313" key="1">
    <source>
        <dbReference type="EMBL" id="PQO46308.1"/>
    </source>
</evidence>
<dbReference type="Proteomes" id="UP000237819">
    <property type="component" value="Unassembled WGS sequence"/>
</dbReference>
<reference evidence="1 2" key="1">
    <citation type="submission" date="2018-02" db="EMBL/GenBank/DDBJ databases">
        <title>Comparative genomes isolates from brazilian mangrove.</title>
        <authorList>
            <person name="Araujo J.E."/>
            <person name="Taketani R.G."/>
            <person name="Silva M.C.P."/>
            <person name="Loureco M.V."/>
            <person name="Andreote F.D."/>
        </authorList>
    </citation>
    <scope>NUCLEOTIDE SEQUENCE [LARGE SCALE GENOMIC DNA]</scope>
    <source>
        <strain evidence="1 2">Nap-Phe MGV</strain>
    </source>
</reference>
<proteinExistence type="predicted"/>
<dbReference type="AlphaFoldDB" id="A0A2S8GPF2"/>
<evidence type="ECO:0000313" key="2">
    <source>
        <dbReference type="Proteomes" id="UP000237819"/>
    </source>
</evidence>
<gene>
    <name evidence="1" type="ORF">C5Y93_10005</name>
</gene>
<organism evidence="1 2">
    <name type="scientific">Blastopirellula marina</name>
    <dbReference type="NCBI Taxonomy" id="124"/>
    <lineage>
        <taxon>Bacteria</taxon>
        <taxon>Pseudomonadati</taxon>
        <taxon>Planctomycetota</taxon>
        <taxon>Planctomycetia</taxon>
        <taxon>Pirellulales</taxon>
        <taxon>Pirellulaceae</taxon>
        <taxon>Blastopirellula</taxon>
    </lineage>
</organism>
<dbReference type="EMBL" id="PUHZ01000010">
    <property type="protein sequence ID" value="PQO46308.1"/>
    <property type="molecule type" value="Genomic_DNA"/>
</dbReference>
<comment type="caution">
    <text evidence="1">The sequence shown here is derived from an EMBL/GenBank/DDBJ whole genome shotgun (WGS) entry which is preliminary data.</text>
</comment>
<sequence>MNDQANRATYLFFEGGKSMKRVALIAVILLASCTGCALHDALFGVFGGGYSGGGETWAEKRSHYDNQVDRWADRQRSYDREVESYNY</sequence>
<protein>
    <recommendedName>
        <fullName evidence="3">Lipoprotein</fullName>
    </recommendedName>
</protein>
<dbReference type="PROSITE" id="PS51257">
    <property type="entry name" value="PROKAR_LIPOPROTEIN"/>
    <property type="match status" value="1"/>
</dbReference>
<evidence type="ECO:0008006" key="3">
    <source>
        <dbReference type="Google" id="ProtNLM"/>
    </source>
</evidence>
<name>A0A2S8GPF2_9BACT</name>
<accession>A0A2S8GPF2</accession>